<reference evidence="3 4" key="1">
    <citation type="submission" date="2014-02" db="EMBL/GenBank/DDBJ databases">
        <title>Single nucleus genome sequencing reveals high similarity among nuclei of an endomycorrhizal fungus.</title>
        <authorList>
            <person name="Lin K."/>
            <person name="Geurts R."/>
            <person name="Zhang Z."/>
            <person name="Limpens E."/>
            <person name="Saunders D.G."/>
            <person name="Mu D."/>
            <person name="Pang E."/>
            <person name="Cao H."/>
            <person name="Cha H."/>
            <person name="Lin T."/>
            <person name="Zhou Q."/>
            <person name="Shang Y."/>
            <person name="Li Y."/>
            <person name="Ivanov S."/>
            <person name="Sharma T."/>
            <person name="Velzen R.V."/>
            <person name="Ruijter N.D."/>
            <person name="Aanen D.K."/>
            <person name="Win J."/>
            <person name="Kamoun S."/>
            <person name="Bisseling T."/>
            <person name="Huang S."/>
        </authorList>
    </citation>
    <scope>NUCLEOTIDE SEQUENCE [LARGE SCALE GENOMIC DNA]</scope>
    <source>
        <strain evidence="4">DAOM197198w</strain>
    </source>
</reference>
<protein>
    <recommendedName>
        <fullName evidence="2">Protein kinase domain-containing protein</fullName>
    </recommendedName>
</protein>
<evidence type="ECO:0000256" key="1">
    <source>
        <dbReference type="PROSITE-ProRule" id="PRU10141"/>
    </source>
</evidence>
<dbReference type="InterPro" id="IPR011009">
    <property type="entry name" value="Kinase-like_dom_sf"/>
</dbReference>
<feature type="domain" description="Protein kinase" evidence="2">
    <location>
        <begin position="31"/>
        <end position="99"/>
    </location>
</feature>
<dbReference type="GO" id="GO:0004672">
    <property type="term" value="F:protein kinase activity"/>
    <property type="evidence" value="ECO:0007669"/>
    <property type="project" value="InterPro"/>
</dbReference>
<dbReference type="PROSITE" id="PS00107">
    <property type="entry name" value="PROTEIN_KINASE_ATP"/>
    <property type="match status" value="1"/>
</dbReference>
<evidence type="ECO:0000259" key="2">
    <source>
        <dbReference type="PROSITE" id="PS50011"/>
    </source>
</evidence>
<keyword evidence="4" id="KW-1185">Reference proteome</keyword>
<accession>A0A015LY36</accession>
<organism evidence="3 4">
    <name type="scientific">Rhizophagus irregularis (strain DAOM 197198w)</name>
    <name type="common">Glomus intraradices</name>
    <dbReference type="NCBI Taxonomy" id="1432141"/>
    <lineage>
        <taxon>Eukaryota</taxon>
        <taxon>Fungi</taxon>
        <taxon>Fungi incertae sedis</taxon>
        <taxon>Mucoromycota</taxon>
        <taxon>Glomeromycotina</taxon>
        <taxon>Glomeromycetes</taxon>
        <taxon>Glomerales</taxon>
        <taxon>Glomeraceae</taxon>
        <taxon>Rhizophagus</taxon>
    </lineage>
</organism>
<dbReference type="GO" id="GO:0005524">
    <property type="term" value="F:ATP binding"/>
    <property type="evidence" value="ECO:0007669"/>
    <property type="project" value="UniProtKB-UniRule"/>
</dbReference>
<sequence length="99" mass="11498">MSHNNQTGNYNEWIEDAISKKYIKLYEHKHFSNIQEIGSGNSGKVYRANWRNSGQYFALKSFNKLDNITIKELVHELGLQQEVAFHSNIISYYGITQGK</sequence>
<evidence type="ECO:0000313" key="3">
    <source>
        <dbReference type="EMBL" id="EXX77606.1"/>
    </source>
</evidence>
<dbReference type="Gene3D" id="3.30.200.20">
    <property type="entry name" value="Phosphorylase Kinase, domain 1"/>
    <property type="match status" value="1"/>
</dbReference>
<dbReference type="PROSITE" id="PS50011">
    <property type="entry name" value="PROTEIN_KINASE_DOM"/>
    <property type="match status" value="1"/>
</dbReference>
<keyword evidence="1" id="KW-0547">Nucleotide-binding</keyword>
<dbReference type="Pfam" id="PF00069">
    <property type="entry name" value="Pkinase"/>
    <property type="match status" value="1"/>
</dbReference>
<feature type="binding site" evidence="1">
    <location>
        <position position="60"/>
    </location>
    <ligand>
        <name>ATP</name>
        <dbReference type="ChEBI" id="CHEBI:30616"/>
    </ligand>
</feature>
<dbReference type="InterPro" id="IPR017441">
    <property type="entry name" value="Protein_kinase_ATP_BS"/>
</dbReference>
<dbReference type="HOGENOM" id="CLU_158811_0_0_1"/>
<dbReference type="EMBL" id="JEMT01010604">
    <property type="protein sequence ID" value="EXX77606.1"/>
    <property type="molecule type" value="Genomic_DNA"/>
</dbReference>
<dbReference type="InterPro" id="IPR000719">
    <property type="entry name" value="Prot_kinase_dom"/>
</dbReference>
<dbReference type="AlphaFoldDB" id="A0A015LY36"/>
<evidence type="ECO:0000313" key="4">
    <source>
        <dbReference type="Proteomes" id="UP000022910"/>
    </source>
</evidence>
<name>A0A015LY36_RHIIW</name>
<dbReference type="SUPFAM" id="SSF56112">
    <property type="entry name" value="Protein kinase-like (PK-like)"/>
    <property type="match status" value="1"/>
</dbReference>
<dbReference type="Proteomes" id="UP000022910">
    <property type="component" value="Unassembled WGS sequence"/>
</dbReference>
<keyword evidence="1" id="KW-0067">ATP-binding</keyword>
<gene>
    <name evidence="3" type="ORF">RirG_022300</name>
</gene>
<proteinExistence type="predicted"/>
<comment type="caution">
    <text evidence="3">The sequence shown here is derived from an EMBL/GenBank/DDBJ whole genome shotgun (WGS) entry which is preliminary data.</text>
</comment>